<dbReference type="Pfam" id="PF13472">
    <property type="entry name" value="Lipase_GDSL_2"/>
    <property type="match status" value="1"/>
</dbReference>
<accession>A0A4V2SLH8</accession>
<sequence length="221" mass="24502">MAIRHIYPQQPLLYTALGDSLTVGVGTAIFTPGFTGRYRELSEQALNTSIYQNVYAKIGATSGEILQILDLPEVTASIRTSKIITITAGANDLIDAGQQYLITKDAGILEKALKTSMANISRIINRIHAVHNPKNNNYIIRLLNLYNPFPNIPAADPWIERFNRHLTLFGQEPHIAVADIYHAFAGRQNALLSSDHIHPNAEGYNLMAKVTAELGYDHLRN</sequence>
<dbReference type="RefSeq" id="WP_165886986.1">
    <property type="nucleotide sequence ID" value="NZ_SLXK01000030.1"/>
</dbReference>
<dbReference type="EMBL" id="SLXK01000030">
    <property type="protein sequence ID" value="TCP23486.1"/>
    <property type="molecule type" value="Genomic_DNA"/>
</dbReference>
<dbReference type="InterPro" id="IPR051532">
    <property type="entry name" value="Ester_Hydrolysis_Enzymes"/>
</dbReference>
<gene>
    <name evidence="2" type="ORF">EV207_1303</name>
</gene>
<feature type="domain" description="SGNH hydrolase-type esterase" evidence="1">
    <location>
        <begin position="16"/>
        <end position="205"/>
    </location>
</feature>
<name>A0A4V2SLH8_9BACL</name>
<dbReference type="InterPro" id="IPR036514">
    <property type="entry name" value="SGNH_hydro_sf"/>
</dbReference>
<organism evidence="2 3">
    <name type="scientific">Scopulibacillus darangshiensis</name>
    <dbReference type="NCBI Taxonomy" id="442528"/>
    <lineage>
        <taxon>Bacteria</taxon>
        <taxon>Bacillati</taxon>
        <taxon>Bacillota</taxon>
        <taxon>Bacilli</taxon>
        <taxon>Bacillales</taxon>
        <taxon>Sporolactobacillaceae</taxon>
        <taxon>Scopulibacillus</taxon>
    </lineage>
</organism>
<dbReference type="Proteomes" id="UP000295416">
    <property type="component" value="Unassembled WGS sequence"/>
</dbReference>
<evidence type="ECO:0000259" key="1">
    <source>
        <dbReference type="Pfam" id="PF13472"/>
    </source>
</evidence>
<dbReference type="SUPFAM" id="SSF52266">
    <property type="entry name" value="SGNH hydrolase"/>
    <property type="match status" value="1"/>
</dbReference>
<comment type="caution">
    <text evidence="2">The sequence shown here is derived from an EMBL/GenBank/DDBJ whole genome shotgun (WGS) entry which is preliminary data.</text>
</comment>
<dbReference type="AlphaFoldDB" id="A0A4V2SLH8"/>
<dbReference type="GO" id="GO:0004622">
    <property type="term" value="F:phosphatidylcholine lysophospholipase activity"/>
    <property type="evidence" value="ECO:0007669"/>
    <property type="project" value="TreeGrafter"/>
</dbReference>
<dbReference type="PANTHER" id="PTHR30383">
    <property type="entry name" value="THIOESTERASE 1/PROTEASE 1/LYSOPHOSPHOLIPASE L1"/>
    <property type="match status" value="1"/>
</dbReference>
<reference evidence="2 3" key="1">
    <citation type="submission" date="2019-03" db="EMBL/GenBank/DDBJ databases">
        <title>Genomic Encyclopedia of Type Strains, Phase IV (KMG-IV): sequencing the most valuable type-strain genomes for metagenomic binning, comparative biology and taxonomic classification.</title>
        <authorList>
            <person name="Goeker M."/>
        </authorList>
    </citation>
    <scope>NUCLEOTIDE SEQUENCE [LARGE SCALE GENOMIC DNA]</scope>
    <source>
        <strain evidence="2 3">DSM 19377</strain>
    </source>
</reference>
<dbReference type="PANTHER" id="PTHR30383:SF27">
    <property type="entry name" value="SPORE GERMINATION LIPASE LIPC"/>
    <property type="match status" value="1"/>
</dbReference>
<dbReference type="InterPro" id="IPR013830">
    <property type="entry name" value="SGNH_hydro"/>
</dbReference>
<protein>
    <submittedName>
        <fullName evidence="2">Lysophospholipase L1-like esterase</fullName>
    </submittedName>
</protein>
<evidence type="ECO:0000313" key="3">
    <source>
        <dbReference type="Proteomes" id="UP000295416"/>
    </source>
</evidence>
<dbReference type="Gene3D" id="3.40.50.1110">
    <property type="entry name" value="SGNH hydrolase"/>
    <property type="match status" value="1"/>
</dbReference>
<proteinExistence type="predicted"/>
<evidence type="ECO:0000313" key="2">
    <source>
        <dbReference type="EMBL" id="TCP23486.1"/>
    </source>
</evidence>
<keyword evidence="3" id="KW-1185">Reference proteome</keyword>